<accession>A0A6A6N129</accession>
<evidence type="ECO:0000256" key="6">
    <source>
        <dbReference type="ARBA" id="ARBA00022753"/>
    </source>
</evidence>
<dbReference type="PANTHER" id="PTHR10766">
    <property type="entry name" value="TRANSMEMBRANE 9 SUPERFAMILY PROTEIN"/>
    <property type="match status" value="1"/>
</dbReference>
<dbReference type="PANTHER" id="PTHR10766:SF111">
    <property type="entry name" value="TRANSMEMBRANE 9 SUPERFAMILY MEMBER 2"/>
    <property type="match status" value="1"/>
</dbReference>
<comment type="similarity">
    <text evidence="3 10">Belongs to the nonaspanin (TM9SF) (TC 9.A.2) family.</text>
</comment>
<evidence type="ECO:0000313" key="13">
    <source>
        <dbReference type="Proteomes" id="UP000467840"/>
    </source>
</evidence>
<keyword evidence="9 10" id="KW-0472">Membrane</keyword>
<evidence type="ECO:0000256" key="9">
    <source>
        <dbReference type="ARBA" id="ARBA00023136"/>
    </source>
</evidence>
<keyword evidence="4 10" id="KW-0812">Transmembrane</keyword>
<feature type="transmembrane region" description="Helical" evidence="10">
    <location>
        <begin position="360"/>
        <end position="383"/>
    </location>
</feature>
<evidence type="ECO:0000256" key="3">
    <source>
        <dbReference type="ARBA" id="ARBA00005227"/>
    </source>
</evidence>
<evidence type="ECO:0000256" key="8">
    <source>
        <dbReference type="ARBA" id="ARBA00023034"/>
    </source>
</evidence>
<sequence>MRMELFCQVACRVTLDAESAGSFKEKIDDQYRVNMILDNLPVAVLSQSQLYEHGFPVGFKSREDKYFINNHLSFKVKYHVDPVTDSARIVGFEVNPISINHEYKNWDENNTRLTTCNSQIQDNAVTEQIAIGEEIVFTYDVSFEASNLFLRPRPFSLHNIVICICSPQSSEIKWASRWDTYLLMNDSQIHWFSIINSLIIVLFLSGMVAMIMMRTLYKDITSYNQLDTQDEALEETGWKLVHGDVFRPPPNSSLLCVYAGTGIQVLGMTLVAMIFALLGFLSPANRGGLMTAMVLLWVFMGLFAGYSSARLYKMFKGTQWKRVTLKTAFTFPAILFTIYFVLNALIWGEKSSGAVPFGTMFALVFLWFGISVPLVFIGSFVGFRKPAIEDPVKTKKIPRQIPLQTWYTKPIFCILIGGILPFGAVFIELFFMLTSIWLNQFYYMFGFIFLVFIILIITCVEITIVLCYFQLCNEDYNWWWRSYLTAEPSRPRCRVLLVVTEKRQRVFIDPNKPYGSAITLMSTSKGESQAQPTMETEDSGKREEGSRTPSLPDTSGDLGEEIAAWLSMDDDTVDELMKFLDTDPEGASTTCISANTTKVKFIENPYSSPLIFQSSSSYITINGNEESCGSSFSDWESSVMASVDIGGIVNAGKADGIDGFCEWFQGGKGSAWGLNGVEEEERGLALAEESAGVTDGRR</sequence>
<dbReference type="GO" id="GO:0072657">
    <property type="term" value="P:protein localization to membrane"/>
    <property type="evidence" value="ECO:0007669"/>
    <property type="project" value="TreeGrafter"/>
</dbReference>
<dbReference type="GO" id="GO:0000139">
    <property type="term" value="C:Golgi membrane"/>
    <property type="evidence" value="ECO:0007669"/>
    <property type="project" value="UniProtKB-SubCell"/>
</dbReference>
<dbReference type="GO" id="GO:0010008">
    <property type="term" value="C:endosome membrane"/>
    <property type="evidence" value="ECO:0007669"/>
    <property type="project" value="UniProtKB-SubCell"/>
</dbReference>
<feature type="transmembrane region" description="Helical" evidence="10">
    <location>
        <begin position="327"/>
        <end position="348"/>
    </location>
</feature>
<keyword evidence="13" id="KW-1185">Reference proteome</keyword>
<keyword evidence="6" id="KW-0967">Endosome</keyword>
<dbReference type="Proteomes" id="UP000467840">
    <property type="component" value="Chromosome 10"/>
</dbReference>
<evidence type="ECO:0000256" key="11">
    <source>
        <dbReference type="SAM" id="MobiDB-lite"/>
    </source>
</evidence>
<evidence type="ECO:0000256" key="5">
    <source>
        <dbReference type="ARBA" id="ARBA00022729"/>
    </source>
</evidence>
<organism evidence="12 13">
    <name type="scientific">Hevea brasiliensis</name>
    <name type="common">Para rubber tree</name>
    <name type="synonym">Siphonia brasiliensis</name>
    <dbReference type="NCBI Taxonomy" id="3981"/>
    <lineage>
        <taxon>Eukaryota</taxon>
        <taxon>Viridiplantae</taxon>
        <taxon>Streptophyta</taxon>
        <taxon>Embryophyta</taxon>
        <taxon>Tracheophyta</taxon>
        <taxon>Spermatophyta</taxon>
        <taxon>Magnoliopsida</taxon>
        <taxon>eudicotyledons</taxon>
        <taxon>Gunneridae</taxon>
        <taxon>Pentapetalae</taxon>
        <taxon>rosids</taxon>
        <taxon>fabids</taxon>
        <taxon>Malpighiales</taxon>
        <taxon>Euphorbiaceae</taxon>
        <taxon>Crotonoideae</taxon>
        <taxon>Micrandreae</taxon>
        <taxon>Hevea</taxon>
    </lineage>
</organism>
<proteinExistence type="inferred from homology"/>
<feature type="transmembrane region" description="Helical" evidence="10">
    <location>
        <begin position="189"/>
        <end position="212"/>
    </location>
</feature>
<evidence type="ECO:0000256" key="10">
    <source>
        <dbReference type="RuleBase" id="RU363079"/>
    </source>
</evidence>
<feature type="compositionally biased region" description="Polar residues" evidence="11">
    <location>
        <begin position="523"/>
        <end position="534"/>
    </location>
</feature>
<evidence type="ECO:0000256" key="4">
    <source>
        <dbReference type="ARBA" id="ARBA00022692"/>
    </source>
</evidence>
<dbReference type="InterPro" id="IPR004240">
    <property type="entry name" value="EMP70"/>
</dbReference>
<evidence type="ECO:0000313" key="12">
    <source>
        <dbReference type="EMBL" id="KAF2318143.1"/>
    </source>
</evidence>
<dbReference type="Pfam" id="PF02990">
    <property type="entry name" value="EMP70"/>
    <property type="match status" value="2"/>
</dbReference>
<feature type="transmembrane region" description="Helical" evidence="10">
    <location>
        <begin position="255"/>
        <end position="281"/>
    </location>
</feature>
<feature type="region of interest" description="Disordered" evidence="11">
    <location>
        <begin position="523"/>
        <end position="557"/>
    </location>
</feature>
<dbReference type="AlphaFoldDB" id="A0A6A6N129"/>
<gene>
    <name evidence="12" type="ORF">GH714_001097</name>
</gene>
<comment type="caution">
    <text evidence="10">Lacks conserved residue(s) required for the propagation of feature annotation.</text>
</comment>
<protein>
    <recommendedName>
        <fullName evidence="10">Transmembrane 9 superfamily member</fullName>
    </recommendedName>
</protein>
<name>A0A6A6N129_HEVBR</name>
<feature type="transmembrane region" description="Helical" evidence="10">
    <location>
        <begin position="287"/>
        <end position="306"/>
    </location>
</feature>
<keyword evidence="8" id="KW-0333">Golgi apparatus</keyword>
<evidence type="ECO:0000256" key="7">
    <source>
        <dbReference type="ARBA" id="ARBA00022989"/>
    </source>
</evidence>
<keyword evidence="7 10" id="KW-1133">Transmembrane helix</keyword>
<keyword evidence="5" id="KW-0732">Signal</keyword>
<evidence type="ECO:0000256" key="1">
    <source>
        <dbReference type="ARBA" id="ARBA00004337"/>
    </source>
</evidence>
<comment type="subcellular location">
    <subcellularLocation>
        <location evidence="1">Endosome membrane</location>
        <topology evidence="1">Multi-pass membrane protein</topology>
    </subcellularLocation>
    <subcellularLocation>
        <location evidence="2">Golgi apparatus membrane</location>
        <topology evidence="2">Multi-pass membrane protein</topology>
    </subcellularLocation>
</comment>
<evidence type="ECO:0000256" key="2">
    <source>
        <dbReference type="ARBA" id="ARBA00004653"/>
    </source>
</evidence>
<dbReference type="EMBL" id="JAAGAX010000003">
    <property type="protein sequence ID" value="KAF2318143.1"/>
    <property type="molecule type" value="Genomic_DNA"/>
</dbReference>
<reference evidence="12 13" key="1">
    <citation type="journal article" date="2020" name="Mol. Plant">
        <title>The Chromosome-Based Rubber Tree Genome Provides New Insights into Spurge Genome Evolution and Rubber Biosynthesis.</title>
        <authorList>
            <person name="Liu J."/>
            <person name="Shi C."/>
            <person name="Shi C.C."/>
            <person name="Li W."/>
            <person name="Zhang Q.J."/>
            <person name="Zhang Y."/>
            <person name="Li K."/>
            <person name="Lu H.F."/>
            <person name="Shi C."/>
            <person name="Zhu S.T."/>
            <person name="Xiao Z.Y."/>
            <person name="Nan H."/>
            <person name="Yue Y."/>
            <person name="Zhu X.G."/>
            <person name="Wu Y."/>
            <person name="Hong X.N."/>
            <person name="Fan G.Y."/>
            <person name="Tong Y."/>
            <person name="Zhang D."/>
            <person name="Mao C.L."/>
            <person name="Liu Y.L."/>
            <person name="Hao S.J."/>
            <person name="Liu W.Q."/>
            <person name="Lv M.Q."/>
            <person name="Zhang H.B."/>
            <person name="Liu Y."/>
            <person name="Hu-Tang G.R."/>
            <person name="Wang J.P."/>
            <person name="Wang J.H."/>
            <person name="Sun Y.H."/>
            <person name="Ni S.B."/>
            <person name="Chen W.B."/>
            <person name="Zhang X.C."/>
            <person name="Jiao Y.N."/>
            <person name="Eichler E.E."/>
            <person name="Li G.H."/>
            <person name="Liu X."/>
            <person name="Gao L.Z."/>
        </authorList>
    </citation>
    <scope>NUCLEOTIDE SEQUENCE [LARGE SCALE GENOMIC DNA]</scope>
    <source>
        <strain evidence="13">cv. GT1</strain>
        <tissue evidence="12">Leaf</tissue>
    </source>
</reference>
<feature type="transmembrane region" description="Helical" evidence="10">
    <location>
        <begin position="411"/>
        <end position="438"/>
    </location>
</feature>
<comment type="caution">
    <text evidence="12">The sequence shown here is derived from an EMBL/GenBank/DDBJ whole genome shotgun (WGS) entry which is preliminary data.</text>
</comment>
<feature type="transmembrane region" description="Helical" evidence="10">
    <location>
        <begin position="444"/>
        <end position="471"/>
    </location>
</feature>